<accession>A0A937F6W5</accession>
<gene>
    <name evidence="3" type="ORF">JL102_11905</name>
</gene>
<evidence type="ECO:0000313" key="4">
    <source>
        <dbReference type="Proteomes" id="UP000659388"/>
    </source>
</evidence>
<dbReference type="Pfam" id="PF13279">
    <property type="entry name" value="4HBT_2"/>
    <property type="match status" value="1"/>
</dbReference>
<keyword evidence="2" id="KW-0378">Hydrolase</keyword>
<proteinExistence type="inferred from homology"/>
<evidence type="ECO:0000256" key="2">
    <source>
        <dbReference type="ARBA" id="ARBA00022801"/>
    </source>
</evidence>
<dbReference type="GO" id="GO:0047617">
    <property type="term" value="F:fatty acyl-CoA hydrolase activity"/>
    <property type="evidence" value="ECO:0007669"/>
    <property type="project" value="TreeGrafter"/>
</dbReference>
<dbReference type="EMBL" id="JAESIY010000006">
    <property type="protein sequence ID" value="MBL3656840.1"/>
    <property type="molecule type" value="Genomic_DNA"/>
</dbReference>
<protein>
    <submittedName>
        <fullName evidence="3">Acyl-CoA thioesterase</fullName>
    </submittedName>
</protein>
<dbReference type="CDD" id="cd00586">
    <property type="entry name" value="4HBT"/>
    <property type="match status" value="1"/>
</dbReference>
<dbReference type="InterPro" id="IPR029069">
    <property type="entry name" value="HotDog_dom_sf"/>
</dbReference>
<keyword evidence="4" id="KW-1185">Reference proteome</keyword>
<dbReference type="Gene3D" id="3.10.129.10">
    <property type="entry name" value="Hotdog Thioesterase"/>
    <property type="match status" value="1"/>
</dbReference>
<sequence length="139" mass="16468">MLVDNTIIKVRFSEVDSMGILWHGHYIKYFEDGRESFGAKYDIGYMDVFNNHGYLTPIVKVDCNYKRPIRYNDKVAVETTFVNTPAAKLIFKYRIYNTENNETYATGRSEQVFLTEDHQLHLTVPDFLVEWKKNWNIEI</sequence>
<name>A0A937F6W5_9BACT</name>
<dbReference type="InterPro" id="IPR050563">
    <property type="entry name" value="4-hydroxybenzoyl-CoA_TE"/>
</dbReference>
<dbReference type="PANTHER" id="PTHR31793">
    <property type="entry name" value="4-HYDROXYBENZOYL-COA THIOESTERASE FAMILY MEMBER"/>
    <property type="match status" value="1"/>
</dbReference>
<comment type="similarity">
    <text evidence="1">Belongs to the 4-hydroxybenzoyl-CoA thioesterase family.</text>
</comment>
<dbReference type="RefSeq" id="WP_202244637.1">
    <property type="nucleotide sequence ID" value="NZ_JAESIY010000006.1"/>
</dbReference>
<dbReference type="InterPro" id="IPR006684">
    <property type="entry name" value="YbgC/YbaW"/>
</dbReference>
<comment type="caution">
    <text evidence="3">The sequence shown here is derived from an EMBL/GenBank/DDBJ whole genome shotgun (WGS) entry which is preliminary data.</text>
</comment>
<reference evidence="3" key="1">
    <citation type="submission" date="2021-01" db="EMBL/GenBank/DDBJ databases">
        <title>Fulvivirga kasyanovii gen. nov., sp nov., a novel member of the phylum Bacteroidetes isolated from seawater in a mussel farm.</title>
        <authorList>
            <person name="Zhao L.-H."/>
            <person name="Wang Z.-J."/>
        </authorList>
    </citation>
    <scope>NUCLEOTIDE SEQUENCE</scope>
    <source>
        <strain evidence="3">2943</strain>
    </source>
</reference>
<dbReference type="PANTHER" id="PTHR31793:SF27">
    <property type="entry name" value="NOVEL THIOESTERASE SUPERFAMILY DOMAIN AND SAPOSIN A-TYPE DOMAIN CONTAINING PROTEIN (0610012H03RIK)"/>
    <property type="match status" value="1"/>
</dbReference>
<dbReference type="Proteomes" id="UP000659388">
    <property type="component" value="Unassembled WGS sequence"/>
</dbReference>
<organism evidence="3 4">
    <name type="scientific">Fulvivirga sediminis</name>
    <dbReference type="NCBI Taxonomy" id="2803949"/>
    <lineage>
        <taxon>Bacteria</taxon>
        <taxon>Pseudomonadati</taxon>
        <taxon>Bacteroidota</taxon>
        <taxon>Cytophagia</taxon>
        <taxon>Cytophagales</taxon>
        <taxon>Fulvivirgaceae</taxon>
        <taxon>Fulvivirga</taxon>
    </lineage>
</organism>
<evidence type="ECO:0000313" key="3">
    <source>
        <dbReference type="EMBL" id="MBL3656840.1"/>
    </source>
</evidence>
<evidence type="ECO:0000256" key="1">
    <source>
        <dbReference type="ARBA" id="ARBA00005953"/>
    </source>
</evidence>
<dbReference type="PIRSF" id="PIRSF003230">
    <property type="entry name" value="YbgC"/>
    <property type="match status" value="1"/>
</dbReference>
<dbReference type="AlphaFoldDB" id="A0A937F6W5"/>
<dbReference type="SUPFAM" id="SSF54637">
    <property type="entry name" value="Thioesterase/thiol ester dehydrase-isomerase"/>
    <property type="match status" value="1"/>
</dbReference>